<evidence type="ECO:0000313" key="2">
    <source>
        <dbReference type="EMBL" id="GAQ92440.1"/>
    </source>
</evidence>
<dbReference type="AlphaFoldDB" id="A0A1Y1INH3"/>
<sequence>MSSSVYCPTLHTSYGSVAPLSPFGEKVGVHKTNIFNLKPSYGLSVIRDDTYTTGNGTVTGTLGQPEFVLTAPASSSASLVSAERGRYIAGFSAEVGIGVRVPQALTGTQTFQWGYTDSSFQNGFYFQISASGLSANIVRNGVVSSIPASSFNCDRLDGTGPSGQILDMTKGNIWHIVYSWYGYGAVNFQLVCTDTFGNQFVQSLHRWAPSGQTSTMFPNLNISTLLNNTGSGTINAYVAGRQYSIYGEESTTHRVTSGYNQVTVTSATWKPIVSFRRKTGWTHCGVRLISYDAFANQDAYLQVRVTSTLTGASWTTVQDSLDAETCLQVDTSATAISGGLVLYTTGVSSAKAGGSTDVLDIYLNETDIITEGTPMSLIPGNATVVGNLAVAGNITSFTNQVPTDSCGDIRTVEKTNIIDLNSTCGLTQLRDAVTTTGTGTLTGTAGQPEFVLTLTGSGDSVLLQSAERGRFVAGYTFEVCLILRSVVGAAAWGAGQYLKVGYYDGTNGFYFLVDSTGLNACTMRNGVETRTNQANFNVDKMDGTGPSGLVFGMTTGCMFKIIYGCYGYGALVFASCPVTSAGVQYLQHMHRMVPGTQTYSMYPNLPLSIYATNGTTATSRTLYIAGRQYSMIGHWLPHKRNNAAYVLNRGGVSTTFLPIISLRRKSNYLHCPVRLKGIDVLSTTDCLIQVRVATTVTGGTWTDLQDQPTTESALQCNTSATAVSGGIVIYVEMLQAGRMLNDKDQVEFDFRDNDVLTTARDEIRISTPHGAFAFATSSVRAVKLGHVVAPVRTLLKTDGSDRDTLIRHGAGRAEAKEGGEGADRRGEVHKDHPGVESGR</sequence>
<evidence type="ECO:0000256" key="1">
    <source>
        <dbReference type="SAM" id="MobiDB-lite"/>
    </source>
</evidence>
<dbReference type="OrthoDB" id="10650587at2759"/>
<accession>A0A1Y1INH3</accession>
<keyword evidence="3" id="KW-1185">Reference proteome</keyword>
<name>A0A1Y1INH3_KLENI</name>
<gene>
    <name evidence="2" type="ORF">KFL_010130060</name>
</gene>
<dbReference type="Proteomes" id="UP000054558">
    <property type="component" value="Unassembled WGS sequence"/>
</dbReference>
<feature type="region of interest" description="Disordered" evidence="1">
    <location>
        <begin position="805"/>
        <end position="839"/>
    </location>
</feature>
<protein>
    <submittedName>
        <fullName evidence="2">Uncharacterized protein</fullName>
    </submittedName>
</protein>
<organism evidence="2 3">
    <name type="scientific">Klebsormidium nitens</name>
    <name type="common">Green alga</name>
    <name type="synonym">Ulothrix nitens</name>
    <dbReference type="NCBI Taxonomy" id="105231"/>
    <lineage>
        <taxon>Eukaryota</taxon>
        <taxon>Viridiplantae</taxon>
        <taxon>Streptophyta</taxon>
        <taxon>Klebsormidiophyceae</taxon>
        <taxon>Klebsormidiales</taxon>
        <taxon>Klebsormidiaceae</taxon>
        <taxon>Klebsormidium</taxon>
    </lineage>
</organism>
<evidence type="ECO:0000313" key="3">
    <source>
        <dbReference type="Proteomes" id="UP000054558"/>
    </source>
</evidence>
<dbReference type="EMBL" id="DF237962">
    <property type="protein sequence ID" value="GAQ92440.1"/>
    <property type="molecule type" value="Genomic_DNA"/>
</dbReference>
<reference evidence="2 3" key="1">
    <citation type="journal article" date="2014" name="Nat. Commun.">
        <title>Klebsormidium flaccidum genome reveals primary factors for plant terrestrial adaptation.</title>
        <authorList>
            <person name="Hori K."/>
            <person name="Maruyama F."/>
            <person name="Fujisawa T."/>
            <person name="Togashi T."/>
            <person name="Yamamoto N."/>
            <person name="Seo M."/>
            <person name="Sato S."/>
            <person name="Yamada T."/>
            <person name="Mori H."/>
            <person name="Tajima N."/>
            <person name="Moriyama T."/>
            <person name="Ikeuchi M."/>
            <person name="Watanabe M."/>
            <person name="Wada H."/>
            <person name="Kobayashi K."/>
            <person name="Saito M."/>
            <person name="Masuda T."/>
            <person name="Sasaki-Sekimoto Y."/>
            <person name="Mashiguchi K."/>
            <person name="Awai K."/>
            <person name="Shimojima M."/>
            <person name="Masuda S."/>
            <person name="Iwai M."/>
            <person name="Nobusawa T."/>
            <person name="Narise T."/>
            <person name="Kondo S."/>
            <person name="Saito H."/>
            <person name="Sato R."/>
            <person name="Murakawa M."/>
            <person name="Ihara Y."/>
            <person name="Oshima-Yamada Y."/>
            <person name="Ohtaka K."/>
            <person name="Satoh M."/>
            <person name="Sonobe K."/>
            <person name="Ishii M."/>
            <person name="Ohtani R."/>
            <person name="Kanamori-Sato M."/>
            <person name="Honoki R."/>
            <person name="Miyazaki D."/>
            <person name="Mochizuki H."/>
            <person name="Umetsu J."/>
            <person name="Higashi K."/>
            <person name="Shibata D."/>
            <person name="Kamiya Y."/>
            <person name="Sato N."/>
            <person name="Nakamura Y."/>
            <person name="Tabata S."/>
            <person name="Ida S."/>
            <person name="Kurokawa K."/>
            <person name="Ohta H."/>
        </authorList>
    </citation>
    <scope>NUCLEOTIDE SEQUENCE [LARGE SCALE GENOMIC DNA]</scope>
    <source>
        <strain evidence="2 3">NIES-2285</strain>
    </source>
</reference>
<proteinExistence type="predicted"/>